<evidence type="ECO:0000313" key="4">
    <source>
        <dbReference type="Proteomes" id="UP000070620"/>
    </source>
</evidence>
<evidence type="ECO:0000259" key="2">
    <source>
        <dbReference type="Pfam" id="PF03551"/>
    </source>
</evidence>
<gene>
    <name evidence="3" type="ORF">AWW66_16925</name>
</gene>
<dbReference type="Gene3D" id="1.10.10.10">
    <property type="entry name" value="Winged helix-like DNA-binding domain superfamily/Winged helix DNA-binding domain"/>
    <property type="match status" value="1"/>
</dbReference>
<dbReference type="AlphaFoldDB" id="A0A136PQU7"/>
<sequence>MPRRKVGNPLALAVLSCLCQRPMHPYEMSLTMREQHHDSAVKLNFGSLYAVVEALAKAGFIVPIGESRQGGRPQRTVYGITDAGRAELHDWLRELLSQPAKEYPLLSAGLTFMTALPPAEVLAHLQLRIGHLEEAVEQARAQLRTFRGQPGTAAVAEVFLVEDEYQLAIQEAELTFVRRLADRIADGSLPGVAEWAAFHTR</sequence>
<name>A0A136PQU7_9ACTN</name>
<evidence type="ECO:0000256" key="1">
    <source>
        <dbReference type="SAM" id="Coils"/>
    </source>
</evidence>
<accession>A0A136PQU7</accession>
<feature type="domain" description="Transcription regulator PadR N-terminal" evidence="2">
    <location>
        <begin position="14"/>
        <end position="89"/>
    </location>
</feature>
<dbReference type="PROSITE" id="PS51257">
    <property type="entry name" value="PROKAR_LIPOPROTEIN"/>
    <property type="match status" value="1"/>
</dbReference>
<keyword evidence="1" id="KW-0175">Coiled coil</keyword>
<dbReference type="SUPFAM" id="SSF46785">
    <property type="entry name" value="Winged helix' DNA-binding domain"/>
    <property type="match status" value="1"/>
</dbReference>
<dbReference type="OrthoDB" id="8443918at2"/>
<protein>
    <recommendedName>
        <fullName evidence="2">Transcription regulator PadR N-terminal domain-containing protein</fullName>
    </recommendedName>
</protein>
<dbReference type="InterPro" id="IPR005149">
    <property type="entry name" value="Tscrpt_reg_PadR_N"/>
</dbReference>
<dbReference type="Pfam" id="PF03551">
    <property type="entry name" value="PadR"/>
    <property type="match status" value="1"/>
</dbReference>
<keyword evidence="4" id="KW-1185">Reference proteome</keyword>
<dbReference type="PANTHER" id="PTHR43252:SF2">
    <property type="entry name" value="TRANSCRIPTION REGULATOR, PADR-LIKE FAMILY"/>
    <property type="match status" value="1"/>
</dbReference>
<organism evidence="3 4">
    <name type="scientific">Micromonospora rosaria</name>
    <dbReference type="NCBI Taxonomy" id="47874"/>
    <lineage>
        <taxon>Bacteria</taxon>
        <taxon>Bacillati</taxon>
        <taxon>Actinomycetota</taxon>
        <taxon>Actinomycetes</taxon>
        <taxon>Micromonosporales</taxon>
        <taxon>Micromonosporaceae</taxon>
        <taxon>Micromonospora</taxon>
    </lineage>
</organism>
<dbReference type="InterPro" id="IPR036390">
    <property type="entry name" value="WH_DNA-bd_sf"/>
</dbReference>
<proteinExistence type="predicted"/>
<dbReference type="RefSeq" id="WP_067366991.1">
    <property type="nucleotide sequence ID" value="NZ_JBIUBN010000005.1"/>
</dbReference>
<feature type="coiled-coil region" evidence="1">
    <location>
        <begin position="122"/>
        <end position="149"/>
    </location>
</feature>
<dbReference type="PANTHER" id="PTHR43252">
    <property type="entry name" value="TRANSCRIPTIONAL REGULATOR YQJI"/>
    <property type="match status" value="1"/>
</dbReference>
<dbReference type="Proteomes" id="UP000070620">
    <property type="component" value="Unassembled WGS sequence"/>
</dbReference>
<evidence type="ECO:0000313" key="3">
    <source>
        <dbReference type="EMBL" id="KXK60810.1"/>
    </source>
</evidence>
<dbReference type="EMBL" id="LRQV01000058">
    <property type="protein sequence ID" value="KXK60810.1"/>
    <property type="molecule type" value="Genomic_DNA"/>
</dbReference>
<reference evidence="3 4" key="1">
    <citation type="submission" date="2016-01" db="EMBL/GenBank/DDBJ databases">
        <title>Whole genome sequence and analysis of Micromonospora rosaria DSM 803, which can produce antibacterial substance rosamicin.</title>
        <authorList>
            <person name="Yang H."/>
            <person name="He X."/>
            <person name="Zhu D."/>
        </authorList>
    </citation>
    <scope>NUCLEOTIDE SEQUENCE [LARGE SCALE GENOMIC DNA]</scope>
    <source>
        <strain evidence="3 4">DSM 803</strain>
    </source>
</reference>
<comment type="caution">
    <text evidence="3">The sequence shown here is derived from an EMBL/GenBank/DDBJ whole genome shotgun (WGS) entry which is preliminary data.</text>
</comment>
<dbReference type="InterPro" id="IPR036388">
    <property type="entry name" value="WH-like_DNA-bd_sf"/>
</dbReference>